<keyword evidence="11" id="KW-1185">Reference proteome</keyword>
<feature type="transmembrane region" description="Helical" evidence="7">
    <location>
        <begin position="1071"/>
        <end position="1091"/>
    </location>
</feature>
<dbReference type="PANTHER" id="PTHR30572:SF4">
    <property type="entry name" value="ABC TRANSPORTER PERMEASE YTRF"/>
    <property type="match status" value="1"/>
</dbReference>
<feature type="domain" description="ABC3 transporter permease C-terminal" evidence="9">
    <location>
        <begin position="302"/>
        <end position="417"/>
    </location>
</feature>
<dbReference type="PANTHER" id="PTHR30572">
    <property type="entry name" value="MEMBRANE COMPONENT OF TRANSPORTER-RELATED"/>
    <property type="match status" value="1"/>
</dbReference>
<feature type="transmembrane region" description="Helical" evidence="7">
    <location>
        <begin position="535"/>
        <end position="555"/>
    </location>
</feature>
<dbReference type="InterPro" id="IPR050250">
    <property type="entry name" value="Macrolide_Exporter_MacB"/>
</dbReference>
<sequence length="1106" mass="114463">MTGFVFLRVRAHRLLLAAAVLAVLLTTSVLAALTAFSGSIGDAALRHTLTHRSAASASLVISAQVEREQREAADATARKTARETFDGLAVTVRTLKASGPYALPRSLQAPAARRGDPDLTRFASLDRSRVRLTAGRMPGAGSGKSGAPVEVALPSVAADVLKLKPGALLKLTDRLADGTRLPVLITGLYEAADQADPYWQLDELGGRGIRKVVFTTYGPLLTDPAVLDSGRISSGEMSWLAVADFRSVTTDRIHALHTASTRGPKALLASPEFKDGALAQTSLPTVLDQIDRALLVSRSTLMIVAVQLVLLAGYALLLVARLLSSERGGETELLRARGGSRGRITSLAAIEALLLALPAAVIAPLLAGPLTRLLADRSELTRLGLRLDAGATGTVWLVAAAVALACALAVVAPALAASAGGRSRSRATALPGPVRAGADIGLLLIAAVAYWQLDRQTGSSGSGALSGDREGDLGVDPLLVAAPALLLLAGTVLTLRLLPPAARLAERRAAGGRGLSTALAGWQFSRRPLRGAGPVLLLVLAAAMGMLAIGQSASWNRSQDDQADFRTGTSVRMVGGVNGDPAKVGVYAQLPGVREAAPAFRTKVDLSGDRTADVVALDTAHADERMLMRDDLAGEPVDRLLSALEPPKTARTGLLLPKGSREIRFDLRIAVPSAPHRASPSGMAPLVTVELEDRYGLPYQVLVGPVPADGRVHPLSLAVAAAGELAVTGFELDSRQPVEHAETHLVTLNRLRTVTADGTEQPVPVPAGFDWQSALTTSLLNETQPGAPVHATSSDRDPLTLRYDTGAVSVEDTGYGVPTLNLRAAAPHAEAQPLRGVATDAYLKATGAKPGQDVDVTLAGETVRVKIVRTARQLPTTGPGVATAAAAETSRLRDGGALLLDLRALGQVFADRPNAVLTATEWWLSTDPGQTGKVAAALRAQPDTDPAQVLVRDEVARDLLGDPLGAGPQSALLAVAVVAAALAAVGFAVSAVGSQRERSAEFAVLRALGAPRRAPARMIAAEQGVLIAIALLVGFALGAVLTRAVVPLIVLTGQAAQPVPPVLVQLPAGQVAALLAGVAALPLLIVAAIALRRADPVTSLRHQGDN</sequence>
<keyword evidence="3 7" id="KW-0812">Transmembrane</keyword>
<proteinExistence type="inferred from homology"/>
<evidence type="ECO:0000256" key="3">
    <source>
        <dbReference type="ARBA" id="ARBA00022692"/>
    </source>
</evidence>
<evidence type="ECO:0000256" key="1">
    <source>
        <dbReference type="ARBA" id="ARBA00004651"/>
    </source>
</evidence>
<keyword evidence="5 7" id="KW-0472">Membrane</keyword>
<dbReference type="Proteomes" id="UP001550044">
    <property type="component" value="Unassembled WGS sequence"/>
</dbReference>
<feature type="transmembrane region" description="Helical" evidence="7">
    <location>
        <begin position="971"/>
        <end position="992"/>
    </location>
</feature>
<keyword evidence="2" id="KW-1003">Cell membrane</keyword>
<feature type="transmembrane region" description="Helical" evidence="7">
    <location>
        <begin position="344"/>
        <end position="367"/>
    </location>
</feature>
<reference evidence="10 11" key="1">
    <citation type="submission" date="2024-06" db="EMBL/GenBank/DDBJ databases">
        <title>The Natural Products Discovery Center: Release of the First 8490 Sequenced Strains for Exploring Actinobacteria Biosynthetic Diversity.</title>
        <authorList>
            <person name="Kalkreuter E."/>
            <person name="Kautsar S.A."/>
            <person name="Yang D."/>
            <person name="Bader C.D."/>
            <person name="Teijaro C.N."/>
            <person name="Fluegel L."/>
            <person name="Davis C.M."/>
            <person name="Simpson J.R."/>
            <person name="Lauterbach L."/>
            <person name="Steele A.D."/>
            <person name="Gui C."/>
            <person name="Meng S."/>
            <person name="Li G."/>
            <person name="Viehrig K."/>
            <person name="Ye F."/>
            <person name="Su P."/>
            <person name="Kiefer A.F."/>
            <person name="Nichols A."/>
            <person name="Cepeda A.J."/>
            <person name="Yan W."/>
            <person name="Fan B."/>
            <person name="Jiang Y."/>
            <person name="Adhikari A."/>
            <person name="Zheng C.-J."/>
            <person name="Schuster L."/>
            <person name="Cowan T.M."/>
            <person name="Smanski M.J."/>
            <person name="Chevrette M.G."/>
            <person name="De Carvalho L.P.S."/>
            <person name="Shen B."/>
        </authorList>
    </citation>
    <scope>NUCLEOTIDE SEQUENCE [LARGE SCALE GENOMIC DNA]</scope>
    <source>
        <strain evidence="10 11">NPDC005137</strain>
    </source>
</reference>
<feature type="chain" id="PRO_5045571404" evidence="8">
    <location>
        <begin position="32"/>
        <end position="1106"/>
    </location>
</feature>
<dbReference type="RefSeq" id="WP_356710727.1">
    <property type="nucleotide sequence ID" value="NZ_JBEXIP010000018.1"/>
</dbReference>
<feature type="transmembrane region" description="Helical" evidence="7">
    <location>
        <begin position="436"/>
        <end position="453"/>
    </location>
</feature>
<feature type="transmembrane region" description="Helical" evidence="7">
    <location>
        <begin position="1025"/>
        <end position="1051"/>
    </location>
</feature>
<comment type="caution">
    <text evidence="10">The sequence shown here is derived from an EMBL/GenBank/DDBJ whole genome shotgun (WGS) entry which is preliminary data.</text>
</comment>
<evidence type="ECO:0000256" key="5">
    <source>
        <dbReference type="ARBA" id="ARBA00023136"/>
    </source>
</evidence>
<dbReference type="EMBL" id="JBEXIP010000018">
    <property type="protein sequence ID" value="MET8435461.1"/>
    <property type="molecule type" value="Genomic_DNA"/>
</dbReference>
<feature type="transmembrane region" description="Helical" evidence="7">
    <location>
        <begin position="395"/>
        <end position="416"/>
    </location>
</feature>
<feature type="transmembrane region" description="Helical" evidence="7">
    <location>
        <begin position="301"/>
        <end position="323"/>
    </location>
</feature>
<feature type="transmembrane region" description="Helical" evidence="7">
    <location>
        <begin position="478"/>
        <end position="498"/>
    </location>
</feature>
<comment type="subcellular location">
    <subcellularLocation>
        <location evidence="1">Cell membrane</location>
        <topology evidence="1">Multi-pass membrane protein</topology>
    </subcellularLocation>
</comment>
<protein>
    <submittedName>
        <fullName evidence="10">ABC transporter permease</fullName>
    </submittedName>
</protein>
<feature type="signal peptide" evidence="8">
    <location>
        <begin position="1"/>
        <end position="31"/>
    </location>
</feature>
<evidence type="ECO:0000259" key="9">
    <source>
        <dbReference type="Pfam" id="PF02687"/>
    </source>
</evidence>
<dbReference type="InterPro" id="IPR003838">
    <property type="entry name" value="ABC3_permease_C"/>
</dbReference>
<accession>A0ABV2UC83</accession>
<name>A0ABV2UC83_9ACTN</name>
<evidence type="ECO:0000313" key="11">
    <source>
        <dbReference type="Proteomes" id="UP001550044"/>
    </source>
</evidence>
<evidence type="ECO:0000256" key="2">
    <source>
        <dbReference type="ARBA" id="ARBA00022475"/>
    </source>
</evidence>
<keyword evidence="4 7" id="KW-1133">Transmembrane helix</keyword>
<comment type="similarity">
    <text evidence="6">Belongs to the ABC-4 integral membrane protein family.</text>
</comment>
<feature type="domain" description="ABC3 transporter permease C-terminal" evidence="9">
    <location>
        <begin position="974"/>
        <end position="1092"/>
    </location>
</feature>
<evidence type="ECO:0000256" key="4">
    <source>
        <dbReference type="ARBA" id="ARBA00022989"/>
    </source>
</evidence>
<gene>
    <name evidence="10" type="ORF">ABZV61_22260</name>
</gene>
<evidence type="ECO:0000256" key="7">
    <source>
        <dbReference type="SAM" id="Phobius"/>
    </source>
</evidence>
<evidence type="ECO:0000256" key="6">
    <source>
        <dbReference type="ARBA" id="ARBA00038076"/>
    </source>
</evidence>
<keyword evidence="8" id="KW-0732">Signal</keyword>
<dbReference type="Pfam" id="PF02687">
    <property type="entry name" value="FtsX"/>
    <property type="match status" value="2"/>
</dbReference>
<organism evidence="10 11">
    <name type="scientific">Streptomyces sp. 900116325</name>
    <dbReference type="NCBI Taxonomy" id="3154295"/>
    <lineage>
        <taxon>Bacteria</taxon>
        <taxon>Bacillati</taxon>
        <taxon>Actinomycetota</taxon>
        <taxon>Actinomycetes</taxon>
        <taxon>Kitasatosporales</taxon>
        <taxon>Streptomycetaceae</taxon>
        <taxon>Streptomyces</taxon>
    </lineage>
</organism>
<evidence type="ECO:0000256" key="8">
    <source>
        <dbReference type="SAM" id="SignalP"/>
    </source>
</evidence>
<evidence type="ECO:0000313" key="10">
    <source>
        <dbReference type="EMBL" id="MET8435461.1"/>
    </source>
</evidence>